<keyword evidence="3" id="KW-1185">Reference proteome</keyword>
<dbReference type="PANTHER" id="PTHR36161:SF5">
    <property type="entry name" value="DUF19 DOMAIN-CONTAINING PROTEIN"/>
    <property type="match status" value="1"/>
</dbReference>
<organism evidence="3">
    <name type="scientific">Caenorhabditis remanei</name>
    <name type="common">Caenorhabditis vulgaris</name>
    <dbReference type="NCBI Taxonomy" id="31234"/>
    <lineage>
        <taxon>Eukaryota</taxon>
        <taxon>Metazoa</taxon>
        <taxon>Ecdysozoa</taxon>
        <taxon>Nematoda</taxon>
        <taxon>Chromadorea</taxon>
        <taxon>Rhabditida</taxon>
        <taxon>Rhabditina</taxon>
        <taxon>Rhabditomorpha</taxon>
        <taxon>Rhabditoidea</taxon>
        <taxon>Rhabditidae</taxon>
        <taxon>Peloderinae</taxon>
        <taxon>Caenorhabditis</taxon>
    </lineage>
</organism>
<accession>E3LNQ5</accession>
<dbReference type="eggNOG" id="ENOG502RVPM">
    <property type="taxonomic scope" value="Eukaryota"/>
</dbReference>
<dbReference type="PANTHER" id="PTHR36161">
    <property type="entry name" value="PROTEIN CBG06377-RELATED"/>
    <property type="match status" value="1"/>
</dbReference>
<dbReference type="EMBL" id="DS268412">
    <property type="protein sequence ID" value="EFP05647.1"/>
    <property type="molecule type" value="Genomic_DNA"/>
</dbReference>
<dbReference type="InParanoid" id="E3LNQ5"/>
<dbReference type="Proteomes" id="UP000008281">
    <property type="component" value="Unassembled WGS sequence"/>
</dbReference>
<gene>
    <name evidence="2" type="ORF">CRE_27459</name>
</gene>
<dbReference type="RefSeq" id="XP_003114309.2">
    <property type="nucleotide sequence ID" value="XM_003114261.2"/>
</dbReference>
<dbReference type="AlphaFoldDB" id="E3LNQ5"/>
<dbReference type="STRING" id="31234.E3LNQ5"/>
<proteinExistence type="predicted"/>
<sequence length="204" mass="22136">MRRLSVVSLFVFAMIELSYGTTTNRDAMMTVVTEKLGLTFYTASELTVIAKCCEPQFYKTPNNNTAVLSTAKSCILNNSGNKAVQALSLYSNANNCLSPDSLDSVVTALVPPIQNLTATLVKKIKKTLADCKSTNTQAAAAKQETCIQKTYGIAKAAITLTYVDDTCKKVVNRNVSKGWWACGLKYIPSVLTFSKYACSKIVKA</sequence>
<protein>
    <recommendedName>
        <fullName evidence="4">DUF19 domain-containing protein</fullName>
    </recommendedName>
</protein>
<evidence type="ECO:0000313" key="3">
    <source>
        <dbReference type="Proteomes" id="UP000008281"/>
    </source>
</evidence>
<dbReference type="GeneID" id="9818950"/>
<feature type="signal peptide" evidence="1">
    <location>
        <begin position="1"/>
        <end position="20"/>
    </location>
</feature>
<feature type="chain" id="PRO_5003175096" description="DUF19 domain-containing protein" evidence="1">
    <location>
        <begin position="21"/>
        <end position="204"/>
    </location>
</feature>
<reference evidence="2" key="1">
    <citation type="submission" date="2007-07" db="EMBL/GenBank/DDBJ databases">
        <title>PCAP assembly of the Caenorhabditis remanei genome.</title>
        <authorList>
            <consortium name="The Caenorhabditis remanei Sequencing Consortium"/>
            <person name="Wilson R.K."/>
        </authorList>
    </citation>
    <scope>NUCLEOTIDE SEQUENCE [LARGE SCALE GENOMIC DNA]</scope>
    <source>
        <strain evidence="2">PB4641</strain>
    </source>
</reference>
<evidence type="ECO:0008006" key="4">
    <source>
        <dbReference type="Google" id="ProtNLM"/>
    </source>
</evidence>
<name>E3LNQ5_CAERE</name>
<dbReference type="FunCoup" id="E3LNQ5">
    <property type="interactions" value="318"/>
</dbReference>
<dbReference type="OrthoDB" id="5828597at2759"/>
<dbReference type="HOGENOM" id="CLU_118741_0_0_1"/>
<keyword evidence="1" id="KW-0732">Signal</keyword>
<dbReference type="KEGG" id="crq:GCK72_018380"/>
<evidence type="ECO:0000313" key="2">
    <source>
        <dbReference type="EMBL" id="EFP05647.1"/>
    </source>
</evidence>
<dbReference type="CTD" id="9818950"/>
<evidence type="ECO:0000256" key="1">
    <source>
        <dbReference type="SAM" id="SignalP"/>
    </source>
</evidence>
<dbReference type="OMA" id="YKTPNNN"/>